<evidence type="ECO:0000256" key="2">
    <source>
        <dbReference type="ARBA" id="ARBA00022837"/>
    </source>
</evidence>
<feature type="compositionally biased region" description="Low complexity" evidence="5">
    <location>
        <begin position="97"/>
        <end position="112"/>
    </location>
</feature>
<dbReference type="EMBL" id="CAMXCT020004201">
    <property type="protein sequence ID" value="CAL1161473.1"/>
    <property type="molecule type" value="Genomic_DNA"/>
</dbReference>
<dbReference type="InterPro" id="IPR002048">
    <property type="entry name" value="EF_hand_dom"/>
</dbReference>
<evidence type="ECO:0000256" key="5">
    <source>
        <dbReference type="SAM" id="MobiDB-lite"/>
    </source>
</evidence>
<protein>
    <submittedName>
        <fullName evidence="10">VIT domain-containing protein</fullName>
    </submittedName>
</protein>
<evidence type="ECO:0000256" key="4">
    <source>
        <dbReference type="PROSITE-ProRule" id="PRU00023"/>
    </source>
</evidence>
<organism evidence="8">
    <name type="scientific">Cladocopium goreaui</name>
    <dbReference type="NCBI Taxonomy" id="2562237"/>
    <lineage>
        <taxon>Eukaryota</taxon>
        <taxon>Sar</taxon>
        <taxon>Alveolata</taxon>
        <taxon>Dinophyceae</taxon>
        <taxon>Suessiales</taxon>
        <taxon>Symbiodiniaceae</taxon>
        <taxon>Cladocopium</taxon>
    </lineage>
</organism>
<feature type="domain" description="VIT" evidence="7">
    <location>
        <begin position="1891"/>
        <end position="2018"/>
    </location>
</feature>
<dbReference type="InterPro" id="IPR013694">
    <property type="entry name" value="VIT"/>
</dbReference>
<feature type="region of interest" description="Disordered" evidence="5">
    <location>
        <begin position="1"/>
        <end position="65"/>
    </location>
</feature>
<dbReference type="InterPro" id="IPR011992">
    <property type="entry name" value="EF-hand-dom_pair"/>
</dbReference>
<dbReference type="InterPro" id="IPR022074">
    <property type="entry name" value="DUF3626"/>
</dbReference>
<evidence type="ECO:0000259" key="6">
    <source>
        <dbReference type="PROSITE" id="PS50222"/>
    </source>
</evidence>
<evidence type="ECO:0000256" key="1">
    <source>
        <dbReference type="ARBA" id="ARBA00022737"/>
    </source>
</evidence>
<dbReference type="SUPFAM" id="SSF48403">
    <property type="entry name" value="Ankyrin repeat"/>
    <property type="match status" value="1"/>
</dbReference>
<dbReference type="PROSITE" id="PS50088">
    <property type="entry name" value="ANK_REPEAT"/>
    <property type="match status" value="1"/>
</dbReference>
<dbReference type="PANTHER" id="PTHR24161:SF85">
    <property type="entry name" value="PALMITOYLTRANSFERASE HIP14"/>
    <property type="match status" value="1"/>
</dbReference>
<keyword evidence="1" id="KW-0677">Repeat</keyword>
<dbReference type="PROSITE" id="PS00018">
    <property type="entry name" value="EF_HAND_1"/>
    <property type="match status" value="2"/>
</dbReference>
<feature type="compositionally biased region" description="Basic and acidic residues" evidence="5">
    <location>
        <begin position="41"/>
        <end position="57"/>
    </location>
</feature>
<dbReference type="PROSITE" id="PS51468">
    <property type="entry name" value="VIT"/>
    <property type="match status" value="1"/>
</dbReference>
<evidence type="ECO:0000313" key="9">
    <source>
        <dbReference type="EMBL" id="CAL1161473.1"/>
    </source>
</evidence>
<name>A0A9P1GCP1_9DINO</name>
<dbReference type="EMBL" id="CAMXCT010004201">
    <property type="protein sequence ID" value="CAI4008098.1"/>
    <property type="molecule type" value="Genomic_DNA"/>
</dbReference>
<dbReference type="OrthoDB" id="441278at2759"/>
<proteinExistence type="predicted"/>
<dbReference type="Proteomes" id="UP001152797">
    <property type="component" value="Unassembled WGS sequence"/>
</dbReference>
<dbReference type="CDD" id="cd11709">
    <property type="entry name" value="SPRY"/>
    <property type="match status" value="1"/>
</dbReference>
<evidence type="ECO:0000313" key="11">
    <source>
        <dbReference type="Proteomes" id="UP001152797"/>
    </source>
</evidence>
<dbReference type="PANTHER" id="PTHR24161">
    <property type="entry name" value="ANK_REP_REGION DOMAIN-CONTAINING PROTEIN-RELATED"/>
    <property type="match status" value="1"/>
</dbReference>
<feature type="region of interest" description="Disordered" evidence="5">
    <location>
        <begin position="358"/>
        <end position="801"/>
    </location>
</feature>
<evidence type="ECO:0000259" key="7">
    <source>
        <dbReference type="PROSITE" id="PS51468"/>
    </source>
</evidence>
<dbReference type="Gene3D" id="1.10.238.10">
    <property type="entry name" value="EF-hand"/>
    <property type="match status" value="1"/>
</dbReference>
<accession>A0A9P1GCP1</accession>
<feature type="compositionally biased region" description="Basic and acidic residues" evidence="5">
    <location>
        <begin position="370"/>
        <end position="793"/>
    </location>
</feature>
<dbReference type="Gene3D" id="1.25.40.20">
    <property type="entry name" value="Ankyrin repeat-containing domain"/>
    <property type="match status" value="1"/>
</dbReference>
<dbReference type="PROSITE" id="PS50297">
    <property type="entry name" value="ANK_REP_REGION"/>
    <property type="match status" value="1"/>
</dbReference>
<dbReference type="SUPFAM" id="SSF47473">
    <property type="entry name" value="EF-hand"/>
    <property type="match status" value="1"/>
</dbReference>
<feature type="compositionally biased region" description="Basic and acidic residues" evidence="5">
    <location>
        <begin position="113"/>
        <end position="124"/>
    </location>
</feature>
<dbReference type="Pfam" id="PF12796">
    <property type="entry name" value="Ank_2"/>
    <property type="match status" value="1"/>
</dbReference>
<dbReference type="InterPro" id="IPR002110">
    <property type="entry name" value="Ankyrin_rpt"/>
</dbReference>
<dbReference type="InterPro" id="IPR043136">
    <property type="entry name" value="B30.2/SPRY_sf"/>
</dbReference>
<feature type="repeat" description="ANK" evidence="4">
    <location>
        <begin position="193"/>
        <end position="225"/>
    </location>
</feature>
<dbReference type="Pfam" id="PF00023">
    <property type="entry name" value="Ank"/>
    <property type="match status" value="1"/>
</dbReference>
<dbReference type="GO" id="GO:0005509">
    <property type="term" value="F:calcium ion binding"/>
    <property type="evidence" value="ECO:0007669"/>
    <property type="project" value="InterPro"/>
</dbReference>
<comment type="caution">
    <text evidence="8">The sequence shown here is derived from an EMBL/GenBank/DDBJ whole genome shotgun (WGS) entry which is preliminary data.</text>
</comment>
<reference evidence="9" key="2">
    <citation type="submission" date="2024-04" db="EMBL/GenBank/DDBJ databases">
        <authorList>
            <person name="Chen Y."/>
            <person name="Shah S."/>
            <person name="Dougan E. K."/>
            <person name="Thang M."/>
            <person name="Chan C."/>
        </authorList>
    </citation>
    <scope>NUCLEOTIDE SEQUENCE [LARGE SCALE GENOMIC DNA]</scope>
</reference>
<feature type="domain" description="EF-hand" evidence="6">
    <location>
        <begin position="930"/>
        <end position="955"/>
    </location>
</feature>
<dbReference type="InterPro" id="IPR036770">
    <property type="entry name" value="Ankyrin_rpt-contain_sf"/>
</dbReference>
<evidence type="ECO:0000313" key="10">
    <source>
        <dbReference type="EMBL" id="CAL4795410.1"/>
    </source>
</evidence>
<dbReference type="PROSITE" id="PS50222">
    <property type="entry name" value="EF_HAND_2"/>
    <property type="match status" value="2"/>
</dbReference>
<dbReference type="EMBL" id="CAMXCT030004201">
    <property type="protein sequence ID" value="CAL4795410.1"/>
    <property type="molecule type" value="Genomic_DNA"/>
</dbReference>
<evidence type="ECO:0000256" key="3">
    <source>
        <dbReference type="ARBA" id="ARBA00023043"/>
    </source>
</evidence>
<dbReference type="InterPro" id="IPR018247">
    <property type="entry name" value="EF_Hand_1_Ca_BS"/>
</dbReference>
<keyword evidence="2" id="KW-0106">Calcium</keyword>
<dbReference type="Pfam" id="PF08487">
    <property type="entry name" value="VIT"/>
    <property type="match status" value="1"/>
</dbReference>
<keyword evidence="3 4" id="KW-0040">ANK repeat</keyword>
<feature type="region of interest" description="Disordered" evidence="5">
    <location>
        <begin position="86"/>
        <end position="129"/>
    </location>
</feature>
<dbReference type="SMART" id="SM00248">
    <property type="entry name" value="ANK"/>
    <property type="match status" value="5"/>
</dbReference>
<gene>
    <name evidence="8" type="ORF">C1SCF055_LOCUS33574</name>
</gene>
<evidence type="ECO:0000313" key="8">
    <source>
        <dbReference type="EMBL" id="CAI4008098.1"/>
    </source>
</evidence>
<keyword evidence="11" id="KW-1185">Reference proteome</keyword>
<dbReference type="Pfam" id="PF12294">
    <property type="entry name" value="DUF3626"/>
    <property type="match status" value="1"/>
</dbReference>
<dbReference type="Gene3D" id="2.60.120.920">
    <property type="match status" value="1"/>
</dbReference>
<reference evidence="8" key="1">
    <citation type="submission" date="2022-10" db="EMBL/GenBank/DDBJ databases">
        <authorList>
            <person name="Chen Y."/>
            <person name="Dougan E. K."/>
            <person name="Chan C."/>
            <person name="Rhodes N."/>
            <person name="Thang M."/>
        </authorList>
    </citation>
    <scope>NUCLEOTIDE SEQUENCE</scope>
</reference>
<feature type="domain" description="EF-hand" evidence="6">
    <location>
        <begin position="891"/>
        <end position="926"/>
    </location>
</feature>
<sequence length="2883" mass="317869">MDWDDPMLRDLAQLGPASVPGRARDGPGPLNPVAVIRALRAQRDPREAQPAPEERTRFLRSTRSAKLERRFPEEAVIWQELSPVSKAQRGENTRGVSSEAGRRPPSASASLSRQDKSPQSRDWETVPPKLPVNWDSTGRRYASHNDLISEPLLGEMLLDAAAKGDVLQVRGILDQAELDQQNVASVLASRDFDDRTPLHWAARQGHLEVCDLLLRKKADALSTSGPPLATPLMLASLHGHAGVVRRLLGTSSASKQVQSCDAKGRNALHLACCSKSQVLQLLLHVQPELLHSQDKLGRNPLYYALGNPVPEEQWEILNTLLLGKCCAHQVDYLDRSPLWYAVHAGAVNSTALMLRLSPDRPPEVATSSKTRHDLERPKPESQPKPEESKAEEKKDKPKPDAKPEESKAEEKKDEPKPDAKPEEPKAEEKKDEPKPDAKPEEPKAEEKKDEPKPDAKPEEPKAEEKKDEPKPDAKPEEPKAEEKKDEPKPDAKPEEPKAEEKKDEPKPDAKPEEPKAEEKKDEPKPDAKPEEPKAEEKKDEPKPDAKPEEPKAEEKKDEPKPDAKPEEPKAEEKKDEPKPDAKPEEPKAEEKKDEPKPDAKPEEPKAEEKKDEPKPDAKPEEPKAEEKKDEPKPDAKPEEPKAEEKKDEPKPDAKPEEPKAEEKKDEPKPDAKPEEPKAEEKKDEPKPDAKPEEPKAEEKKDEPKPDAKPEEPKAEEKKDEPKDANPNAKPEEPKAEEGKPKPDEPSQVKSQASEEPKAEEKKDEPKPDAKPEEPKAEEKKDEPKPDAKPEEPKTVPALPNVPHVLALETPRSYVDPVPVLKTVTESGSAEATAVAKELQELLEQHKYLNPQTAHVRHPLHGWVSRCSQLLADSKVAEAKVCLARVTTGLNTDMTRISTAFRRFDMDESKHLDETEIMRLAAYLGVDVNPKDLDHNTDGEISLSEFQDFVGRMGGVARIKILKFRGVMAVPPEIQQLFEQRRRRVAETRRDTLSMAGVAIGARVLAHFYAGVKPDRYKSPEPEEAVVLGVQYKDDDMAGPSQLEVELEFLRDPTTLERTKKATCVPSHWIVSTSEDAEVAAALREVGIHDEDQPFWDAVFPASETREVVRLTTCQRRALALVRAQATYLHQAAYPRVLERFQKMGYTDKELQAVLSWVQDLAPVIIHVQLDTVGRFLESDEFYRSQFETKTSNGALDDGNNIRIGWEEDLFGDAYHDATPFERCKYGALNVTNDFEGCRSALQYGDSYLVLKDVRLRCSFAATDSGGIEGSRLAVLDKYAHVLEEYHEHEIQGILDVAMAPEPRAAEELPKLMRGSTENSIREWLTFGFPQLKRKEGCFFFEVELKEGCILPHVGLAGDQFMWTVGVKSVTGIGGIGDDEYSCGVDGLHGACLKNGPVSSWNVSWPKGSVERVHFDCDNYEREQSEILGKTVLVGVLVDLDHGTVTFASDGAWGSTWNPHITQEDMPCDLAGKSHQGGSGYHEGLFPAISIKGSASFHFGPDFKPPPPKSFCDFTPWAKLGEVRVDNPAVGCSDVLNIYKEAQIHGEVCLKKHVLRLVANKRYRQQTRSWSIQVTGAGRCNGTYQWFDRFNKRSCYKSPSGCIIYYNQQESCWRINSRQEFTGFVFQAKSKETSRYVSNMGGHSEPPRTGWKPTLGLKGCVPVEIFQKALVQQGVPTEDLEHMIKVLRGSDEEKDSIFRKLGETTFKAEWHRLVWPPHARPLSAAGAWAEVVRLAQSDILTKLGLSTSTAVVVSPQGEPDGTWECLVSLGPREESDSTGVAFHVINLRGGDAEELGLSSPSIAWRHAGPGAKAAAAIPLQGVRGWLGTDDPIPGIVVERGPGTLRRLQLDADALLRPGTVRNGPERWSHLTMPPVPFPWRCLALLNFAVVSAAPAVSLQDPAGQELILLSLAINAAMMGPFALVENEPPVTIDAGRFSFVLPMDSGSAAMPSRLAMEIQGKLMEGEVVNRSKAQRVYREILHEARDPALLEQSAGNLFTARVFPIEPHAVVRLILSYAITLPMRELHRRLLIPLAGLPEIHNFTFSASVQSLSGGFSANCSLPTDGTNMPGLMWENGALGFSTSETHLVPSSDIQLDVWEPMAFTRTFSVDGGQLVSSFVLDSNSSSSQAFSPETWIIYIDTSASTADSFLVRIPVIEALLQQVPLSTHGVKVLAFDIEVTEVMEISGASAEEFSLLASSVSAQLRQRLPLGASDFEKLLRDVETRVPAAGQELGVLILSDCIATANERAEKRLQQLLTPGLGRVVEVAVIGSKFDSPLGSAIASAGAGRIVNIPLTSKDLSSVAAQAWLDLTKPMGQRGELVPGGGNAWIWPQAAFDLHDGDELVVFSGGEGLTLAAPELQLASGRMTATTVQAAGAAFSSLLSREASRARLELLEAQRQLANSAAAKDIEFELVRLSEQSRVMTPHTALLVLETDEDYVRFGIPQDRLSPILTVSSTGVQLTERQNLKLGPLPTPLSSQELEGLIPDYNASNSTESCEVGQSECNLRVEDPDLMLQRVDSSSPDMGTSGAQKAFSVTWLLLLLLCWLDGICAQWADLETDADAIIAKHGPRGPTERLREVAGKYAAALWSKRQGEKLRSYCASWITWDPTNDLAFEYLSKAAQLLGEATLSLRAATSIAEVAPRSSEQLLRGAWLTLVLGTEATPWAVRFATRSLEEREDNVNTYRALAAAYWKSEDFLSAGKTYARALNTEFHPRYGDVKRIIREEAALLLRSIQDSSPKVFQDLTTNELKSVSPSEGESITLWISMSWLTDANDVDLHVIDPDGEECFYGHKSTKLGLSYYSDQTQGLGPEVVSVARDARPGRYRIGVKYFSSGAMGASRGTVLVRQMVAGKPLGDPIIEVFTLPADYSSVLPIIEVTVK</sequence>